<accession>A0A158DQB8</accession>
<proteinExistence type="predicted"/>
<protein>
    <submittedName>
        <fullName evidence="1">Uncharacterized protein</fullName>
    </submittedName>
</protein>
<reference evidence="2" key="1">
    <citation type="submission" date="2016-01" db="EMBL/GenBank/DDBJ databases">
        <authorList>
            <person name="Peeters Charlotte."/>
        </authorList>
    </citation>
    <scope>NUCLEOTIDE SEQUENCE [LARGE SCALE GENOMIC DNA]</scope>
</reference>
<dbReference type="AlphaFoldDB" id="A0A158DQB8"/>
<dbReference type="Proteomes" id="UP000054624">
    <property type="component" value="Unassembled WGS sequence"/>
</dbReference>
<dbReference type="EMBL" id="FCOI02000049">
    <property type="protein sequence ID" value="SAK96821.1"/>
    <property type="molecule type" value="Genomic_DNA"/>
</dbReference>
<evidence type="ECO:0000313" key="2">
    <source>
        <dbReference type="Proteomes" id="UP000054624"/>
    </source>
</evidence>
<keyword evidence="2" id="KW-1185">Reference proteome</keyword>
<gene>
    <name evidence="1" type="ORF">AWB76_07348</name>
</gene>
<evidence type="ECO:0000313" key="1">
    <source>
        <dbReference type="EMBL" id="SAK96821.1"/>
    </source>
</evidence>
<sequence>MTTIGCPARSGKYRRLRKQRKSTIGIWCPPLARLSAKLGGLRQSRGGSLQRQLRSVLGHEQIVTQTYGRHLLIKRLDDEEPTVVARLTELARNRYSAAFRSHTGRWEPLPGTGSLDEMAEVVVTLLQPYSQPDNY</sequence>
<organism evidence="1 2">
    <name type="scientific">Caballeronia temeraria</name>
    <dbReference type="NCBI Taxonomy" id="1777137"/>
    <lineage>
        <taxon>Bacteria</taxon>
        <taxon>Pseudomonadati</taxon>
        <taxon>Pseudomonadota</taxon>
        <taxon>Betaproteobacteria</taxon>
        <taxon>Burkholderiales</taxon>
        <taxon>Burkholderiaceae</taxon>
        <taxon>Caballeronia</taxon>
    </lineage>
</organism>
<name>A0A158DQB8_9BURK</name>